<evidence type="ECO:0000256" key="1">
    <source>
        <dbReference type="SAM" id="MobiDB-lite"/>
    </source>
</evidence>
<keyword evidence="4" id="KW-1185">Reference proteome</keyword>
<keyword evidence="2" id="KW-1133">Transmembrane helix</keyword>
<feature type="region of interest" description="Disordered" evidence="1">
    <location>
        <begin position="28"/>
        <end position="59"/>
    </location>
</feature>
<keyword evidence="2" id="KW-0812">Transmembrane</keyword>
<organism evidence="3 4">
    <name type="scientific">Qipengyuania benthica</name>
    <dbReference type="NCBI Taxonomy" id="3067651"/>
    <lineage>
        <taxon>Bacteria</taxon>
        <taxon>Pseudomonadati</taxon>
        <taxon>Pseudomonadota</taxon>
        <taxon>Alphaproteobacteria</taxon>
        <taxon>Sphingomonadales</taxon>
        <taxon>Erythrobacteraceae</taxon>
        <taxon>Qipengyuania</taxon>
    </lineage>
</organism>
<protein>
    <submittedName>
        <fullName evidence="3">Uncharacterized protein</fullName>
    </submittedName>
</protein>
<accession>A0ABT9H555</accession>
<evidence type="ECO:0000256" key="2">
    <source>
        <dbReference type="SAM" id="Phobius"/>
    </source>
</evidence>
<feature type="transmembrane region" description="Helical" evidence="2">
    <location>
        <begin position="6"/>
        <end position="24"/>
    </location>
</feature>
<evidence type="ECO:0000313" key="3">
    <source>
        <dbReference type="EMBL" id="MDP4538432.1"/>
    </source>
</evidence>
<gene>
    <name evidence="3" type="ORF">Q9K01_02165</name>
</gene>
<feature type="compositionally biased region" description="Basic and acidic residues" evidence="1">
    <location>
        <begin position="32"/>
        <end position="59"/>
    </location>
</feature>
<sequence>MEPVLAAATVIGPILLLAAMIWAWQRNRRASRSNEIEAERGARDLRHDIEDRPQKDVDL</sequence>
<dbReference type="RefSeq" id="WP_305928567.1">
    <property type="nucleotide sequence ID" value="NZ_JAVAIL010000001.1"/>
</dbReference>
<evidence type="ECO:0000313" key="4">
    <source>
        <dbReference type="Proteomes" id="UP001235664"/>
    </source>
</evidence>
<reference evidence="3 4" key="1">
    <citation type="submission" date="2023-08" db="EMBL/GenBank/DDBJ databases">
        <title>genomic of DY56.</title>
        <authorList>
            <person name="Wang Y."/>
        </authorList>
    </citation>
    <scope>NUCLEOTIDE SEQUENCE [LARGE SCALE GENOMIC DNA]</scope>
    <source>
        <strain evidence="3 4">DY56-A-20</strain>
    </source>
</reference>
<dbReference type="Proteomes" id="UP001235664">
    <property type="component" value="Unassembled WGS sequence"/>
</dbReference>
<keyword evidence="2" id="KW-0472">Membrane</keyword>
<comment type="caution">
    <text evidence="3">The sequence shown here is derived from an EMBL/GenBank/DDBJ whole genome shotgun (WGS) entry which is preliminary data.</text>
</comment>
<proteinExistence type="predicted"/>
<name>A0ABT9H555_9SPHN</name>
<dbReference type="EMBL" id="JAVAIL010000001">
    <property type="protein sequence ID" value="MDP4538432.1"/>
    <property type="molecule type" value="Genomic_DNA"/>
</dbReference>